<dbReference type="InterPro" id="IPR052728">
    <property type="entry name" value="O2_lipid_transport_reg"/>
</dbReference>
<dbReference type="Proteomes" id="UP000735302">
    <property type="component" value="Unassembled WGS sequence"/>
</dbReference>
<dbReference type="PANTHER" id="PTHR11161:SF0">
    <property type="entry name" value="O-ACYLTRANSFERASE LIKE PROTEIN"/>
    <property type="match status" value="1"/>
</dbReference>
<keyword evidence="1" id="KW-1133">Transmembrane helix</keyword>
<evidence type="ECO:0000313" key="2">
    <source>
        <dbReference type="EMBL" id="GFN88536.1"/>
    </source>
</evidence>
<dbReference type="EMBL" id="BLXT01001848">
    <property type="protein sequence ID" value="GFN88536.1"/>
    <property type="molecule type" value="Genomic_DNA"/>
</dbReference>
<evidence type="ECO:0000313" key="3">
    <source>
        <dbReference type="Proteomes" id="UP000735302"/>
    </source>
</evidence>
<feature type="transmembrane region" description="Helical" evidence="1">
    <location>
        <begin position="58"/>
        <end position="80"/>
    </location>
</feature>
<feature type="transmembrane region" description="Helical" evidence="1">
    <location>
        <begin position="101"/>
        <end position="119"/>
    </location>
</feature>
<comment type="caution">
    <text evidence="2">The sequence shown here is derived from an EMBL/GenBank/DDBJ whole genome shotgun (WGS) entry which is preliminary data.</text>
</comment>
<organism evidence="2 3">
    <name type="scientific">Plakobranchus ocellatus</name>
    <dbReference type="NCBI Taxonomy" id="259542"/>
    <lineage>
        <taxon>Eukaryota</taxon>
        <taxon>Metazoa</taxon>
        <taxon>Spiralia</taxon>
        <taxon>Lophotrochozoa</taxon>
        <taxon>Mollusca</taxon>
        <taxon>Gastropoda</taxon>
        <taxon>Heterobranchia</taxon>
        <taxon>Euthyneura</taxon>
        <taxon>Panpulmonata</taxon>
        <taxon>Sacoglossa</taxon>
        <taxon>Placobranchoidea</taxon>
        <taxon>Plakobranchidae</taxon>
        <taxon>Plakobranchus</taxon>
    </lineage>
</organism>
<keyword evidence="1" id="KW-0812">Transmembrane</keyword>
<keyword evidence="3" id="KW-1185">Reference proteome</keyword>
<evidence type="ECO:0000256" key="1">
    <source>
        <dbReference type="SAM" id="Phobius"/>
    </source>
</evidence>
<sequence>MHGGPTELWCRLLPTAVGLNVLGWIACIATTSAIIFGLTRSFILRPDLVPMTLIQSVVYITLTRTVWGLCVAWIIIMCSCGKGGPINAFLSIPVLKPLSRLTYMAYLVHEIVLMWHVMGSQQAITLSDINMVVYFFSYLTITYTLATLTTLMWEAPFMAIEKMIFTIPRQKIERPITIRGNNNAIESTQEIN</sequence>
<keyword evidence="1" id="KW-0472">Membrane</keyword>
<feature type="transmembrane region" description="Helical" evidence="1">
    <location>
        <begin position="131"/>
        <end position="153"/>
    </location>
</feature>
<name>A0AAV3Z218_9GAST</name>
<accession>A0AAV3Z218</accession>
<dbReference type="AlphaFoldDB" id="A0AAV3Z218"/>
<feature type="transmembrane region" description="Helical" evidence="1">
    <location>
        <begin position="12"/>
        <end position="38"/>
    </location>
</feature>
<proteinExistence type="predicted"/>
<protein>
    <submittedName>
        <fullName evidence="2">Nose resistant to fluoxetine protein 6</fullName>
    </submittedName>
</protein>
<reference evidence="2 3" key="1">
    <citation type="journal article" date="2021" name="Elife">
        <title>Chloroplast acquisition without the gene transfer in kleptoplastic sea slugs, Plakobranchus ocellatus.</title>
        <authorList>
            <person name="Maeda T."/>
            <person name="Takahashi S."/>
            <person name="Yoshida T."/>
            <person name="Shimamura S."/>
            <person name="Takaki Y."/>
            <person name="Nagai Y."/>
            <person name="Toyoda A."/>
            <person name="Suzuki Y."/>
            <person name="Arimoto A."/>
            <person name="Ishii H."/>
            <person name="Satoh N."/>
            <person name="Nishiyama T."/>
            <person name="Hasebe M."/>
            <person name="Maruyama T."/>
            <person name="Minagawa J."/>
            <person name="Obokata J."/>
            <person name="Shigenobu S."/>
        </authorList>
    </citation>
    <scope>NUCLEOTIDE SEQUENCE [LARGE SCALE GENOMIC DNA]</scope>
</reference>
<gene>
    <name evidence="2" type="ORF">PoB_001504200</name>
</gene>
<dbReference type="PANTHER" id="PTHR11161">
    <property type="entry name" value="O-ACYLTRANSFERASE"/>
    <property type="match status" value="1"/>
</dbReference>